<dbReference type="PANTHER" id="PTHR10434:SF11">
    <property type="entry name" value="1-ACYL-SN-GLYCEROL-3-PHOSPHATE ACYLTRANSFERASE"/>
    <property type="match status" value="1"/>
</dbReference>
<gene>
    <name evidence="6" type="ORF">HMPREF9432_00845</name>
</gene>
<comment type="caution">
    <text evidence="6">The sequence shown here is derived from an EMBL/GenBank/DDBJ whole genome shotgun (WGS) entry which is preliminary data.</text>
</comment>
<evidence type="ECO:0000256" key="3">
    <source>
        <dbReference type="ARBA" id="ARBA00023315"/>
    </source>
</evidence>
<keyword evidence="4" id="KW-0444">Lipid biosynthesis</keyword>
<proteinExistence type="inferred from homology"/>
<evidence type="ECO:0000256" key="2">
    <source>
        <dbReference type="ARBA" id="ARBA00022679"/>
    </source>
</evidence>
<keyword evidence="4" id="KW-0594">Phospholipid biosynthesis</keyword>
<dbReference type="Pfam" id="PF01553">
    <property type="entry name" value="Acyltransferase"/>
    <property type="match status" value="1"/>
</dbReference>
<dbReference type="PANTHER" id="PTHR10434">
    <property type="entry name" value="1-ACYL-SN-GLYCEROL-3-PHOSPHATE ACYLTRANSFERASE"/>
    <property type="match status" value="1"/>
</dbReference>
<dbReference type="SUPFAM" id="SSF69593">
    <property type="entry name" value="Glycerol-3-phosphate (1)-acyltransferase"/>
    <property type="match status" value="1"/>
</dbReference>
<dbReference type="InterPro" id="IPR002123">
    <property type="entry name" value="Plipid/glycerol_acylTrfase"/>
</dbReference>
<dbReference type="EC" id="2.3.1.51" evidence="4"/>
<comment type="domain">
    <text evidence="4">The HXXXXD motif is essential for acyltransferase activity and may constitute the binding site for the phosphate moiety of the glycerol-3-phosphate.</text>
</comment>
<evidence type="ECO:0000259" key="5">
    <source>
        <dbReference type="SMART" id="SM00563"/>
    </source>
</evidence>
<dbReference type="RefSeq" id="WP_006694134.1">
    <property type="nucleotide sequence ID" value="NZ_JH376858.1"/>
</dbReference>
<sequence length="200" mass="22071">MFYAFFQHLFRLLFYTVFRARVYGRENIPQEGAVILAANHASNIDPPLMASLIERPVSYMAKIELFENPIFGAAIRRCHAFPVKRGESDRGAIKAAVGVLREGRILGLFPEGTRSKTGELQKAEAGVALIAAMTGAPIVPVAILNSHRIFANGGFLPQLRIMYGVPISFHGDRKSKEALDAFSSEVMGHIAQMKDELKNK</sequence>
<name>A0ABP2MS54_9FIRM</name>
<keyword evidence="2 4" id="KW-0808">Transferase</keyword>
<dbReference type="EMBL" id="ADGH01000004">
    <property type="protein sequence ID" value="EHG25465.1"/>
    <property type="molecule type" value="Genomic_DNA"/>
</dbReference>
<evidence type="ECO:0000256" key="1">
    <source>
        <dbReference type="ARBA" id="ARBA00008655"/>
    </source>
</evidence>
<organism evidence="6 7">
    <name type="scientific">Selenomonas noxia F0398</name>
    <dbReference type="NCBI Taxonomy" id="702437"/>
    <lineage>
        <taxon>Bacteria</taxon>
        <taxon>Bacillati</taxon>
        <taxon>Bacillota</taxon>
        <taxon>Negativicutes</taxon>
        <taxon>Selenomonadales</taxon>
        <taxon>Selenomonadaceae</taxon>
        <taxon>Selenomonas</taxon>
    </lineage>
</organism>
<dbReference type="SMART" id="SM00563">
    <property type="entry name" value="PlsC"/>
    <property type="match status" value="1"/>
</dbReference>
<keyword evidence="4" id="KW-0443">Lipid metabolism</keyword>
<keyword evidence="4" id="KW-1208">Phospholipid metabolism</keyword>
<dbReference type="Proteomes" id="UP000003175">
    <property type="component" value="Unassembled WGS sequence"/>
</dbReference>
<reference evidence="6 7" key="1">
    <citation type="submission" date="2011-08" db="EMBL/GenBank/DDBJ databases">
        <title>The Genome Sequence of Selenomonas noxia F0398.</title>
        <authorList>
            <consortium name="The Broad Institute Genome Sequencing Platform"/>
            <person name="Earl A."/>
            <person name="Ward D."/>
            <person name="Feldgarden M."/>
            <person name="Gevers D."/>
            <person name="Izard J."/>
            <person name="Ganesan A."/>
            <person name="Blanton J.M."/>
            <person name="Baranova O.V."/>
            <person name="Tanner A.C."/>
            <person name="Dewhirst F.E."/>
            <person name="Young S.K."/>
            <person name="Zeng Q."/>
            <person name="Gargeya S."/>
            <person name="Fitzgerald M."/>
            <person name="Haas B."/>
            <person name="Abouelleil A."/>
            <person name="Alvarado L."/>
            <person name="Arachchi H.M."/>
            <person name="Berlin A."/>
            <person name="Brown A."/>
            <person name="Chapman S.B."/>
            <person name="Chen Z."/>
            <person name="Dunbar C."/>
            <person name="Freedman E."/>
            <person name="Gearin G."/>
            <person name="Gellesch M."/>
            <person name="Goldberg J."/>
            <person name="Griggs A."/>
            <person name="Gujja S."/>
            <person name="Heiman D."/>
            <person name="Howarth C."/>
            <person name="Larson L."/>
            <person name="Lui A."/>
            <person name="MacDonald P.J.P."/>
            <person name="Montmayeur A."/>
            <person name="Murphy C."/>
            <person name="Neiman D."/>
            <person name="Pearson M."/>
            <person name="Priest M."/>
            <person name="Roberts A."/>
            <person name="Saif S."/>
            <person name="Shea T."/>
            <person name="Shenoy N."/>
            <person name="Sisk P."/>
            <person name="Stolte C."/>
            <person name="Sykes S."/>
            <person name="Wortman J."/>
            <person name="Nusbaum C."/>
            <person name="Birren B."/>
        </authorList>
    </citation>
    <scope>NUCLEOTIDE SEQUENCE [LARGE SCALE GENOMIC DNA]</scope>
    <source>
        <strain evidence="6 7">F0398</strain>
    </source>
</reference>
<protein>
    <recommendedName>
        <fullName evidence="4">1-acyl-sn-glycerol-3-phosphate acyltransferase</fullName>
        <ecNumber evidence="4">2.3.1.51</ecNumber>
    </recommendedName>
</protein>
<comment type="catalytic activity">
    <reaction evidence="4">
        <text>a 1-acyl-sn-glycero-3-phosphate + an acyl-CoA = a 1,2-diacyl-sn-glycero-3-phosphate + CoA</text>
        <dbReference type="Rhea" id="RHEA:19709"/>
        <dbReference type="ChEBI" id="CHEBI:57287"/>
        <dbReference type="ChEBI" id="CHEBI:57970"/>
        <dbReference type="ChEBI" id="CHEBI:58342"/>
        <dbReference type="ChEBI" id="CHEBI:58608"/>
        <dbReference type="EC" id="2.3.1.51"/>
    </reaction>
</comment>
<dbReference type="NCBIfam" id="TIGR00530">
    <property type="entry name" value="AGP_acyltrn"/>
    <property type="match status" value="1"/>
</dbReference>
<evidence type="ECO:0000313" key="6">
    <source>
        <dbReference type="EMBL" id="EHG25465.1"/>
    </source>
</evidence>
<evidence type="ECO:0000313" key="7">
    <source>
        <dbReference type="Proteomes" id="UP000003175"/>
    </source>
</evidence>
<dbReference type="CDD" id="cd07989">
    <property type="entry name" value="LPLAT_AGPAT-like"/>
    <property type="match status" value="1"/>
</dbReference>
<dbReference type="InterPro" id="IPR004552">
    <property type="entry name" value="AGP_acyltrans"/>
</dbReference>
<comment type="similarity">
    <text evidence="1 4">Belongs to the 1-acyl-sn-glycerol-3-phosphate acyltransferase family.</text>
</comment>
<evidence type="ECO:0000256" key="4">
    <source>
        <dbReference type="RuleBase" id="RU361267"/>
    </source>
</evidence>
<keyword evidence="3 4" id="KW-0012">Acyltransferase</keyword>
<keyword evidence="7" id="KW-1185">Reference proteome</keyword>
<accession>A0ABP2MS54</accession>
<feature type="domain" description="Phospholipid/glycerol acyltransferase" evidence="5">
    <location>
        <begin position="34"/>
        <end position="146"/>
    </location>
</feature>
<dbReference type="GeneID" id="32476021"/>